<sequence length="501" mass="52844">MSLFGASTATNPTQNSAAAALPRSMSFTATGNKGFSFGAQNTTGTQAQPSGLFGSAPSNNTGGTGLFGSAASNAGSLFGQNTAQKNNTGGSLFGQNNTSANTGNSLFGQNGTTTSNAGGGLFGQNNTSSTATGGLFGQNNNSSTTTSGGLFGQNNTASSATGGGLFGQNNASASNTGGGLFGQNSTLPNTTSGGLFNQNNSSASNTGGSLFGAANAQPSANTGSGLFGPNTSQANTGGGLFGQSTNTTSLFGAQQNVTGRNLFGSQPASTTLGTSLTAPSQSTSPLMQFPYYQRERYNELPEPQRALLDSMEKYISSQMQIKHELRARSANESMRQLMGNVHELMSEQQALSAALEADSMKLQSVVSKVEQDRHDNAMMHQVALHARDKLSDGNGFVDWLRRFYERVAEDYMGRIQRYRSTMEQLERYLLSIDQTEQFAPQVISDIIHEQNTLFMSMAEQVATLHAEIDMLKKDYVKWYQARFHSVRDPFAPVAAAATDRP</sequence>
<feature type="compositionally biased region" description="Polar residues" evidence="8">
    <location>
        <begin position="182"/>
        <end position="201"/>
    </location>
</feature>
<dbReference type="GO" id="GO:0017056">
    <property type="term" value="F:structural constituent of nuclear pore"/>
    <property type="evidence" value="ECO:0007669"/>
    <property type="project" value="InterPro"/>
</dbReference>
<keyword evidence="10" id="KW-1185">Reference proteome</keyword>
<dbReference type="GO" id="GO:0005643">
    <property type="term" value="C:nuclear pore"/>
    <property type="evidence" value="ECO:0007669"/>
    <property type="project" value="UniProtKB-SubCell"/>
</dbReference>
<evidence type="ECO:0000256" key="6">
    <source>
        <dbReference type="ARBA" id="ARBA00023132"/>
    </source>
</evidence>
<dbReference type="GO" id="GO:0008139">
    <property type="term" value="F:nuclear localization sequence binding"/>
    <property type="evidence" value="ECO:0007669"/>
    <property type="project" value="InterPro"/>
</dbReference>
<feature type="region of interest" description="Disordered" evidence="8">
    <location>
        <begin position="78"/>
        <end position="155"/>
    </location>
</feature>
<feature type="region of interest" description="Disordered" evidence="8">
    <location>
        <begin position="261"/>
        <end position="284"/>
    </location>
</feature>
<comment type="subcellular location">
    <subcellularLocation>
        <location evidence="1">Nucleus</location>
        <location evidence="1">Nuclear pore complex</location>
    </subcellularLocation>
</comment>
<feature type="compositionally biased region" description="Polar residues" evidence="8">
    <location>
        <begin position="78"/>
        <end position="116"/>
    </location>
</feature>
<evidence type="ECO:0000256" key="1">
    <source>
        <dbReference type="ARBA" id="ARBA00004567"/>
    </source>
</evidence>
<dbReference type="GO" id="GO:0051028">
    <property type="term" value="P:mRNA transport"/>
    <property type="evidence" value="ECO:0007669"/>
    <property type="project" value="UniProtKB-KW"/>
</dbReference>
<dbReference type="Proteomes" id="UP000269793">
    <property type="component" value="Chromosome II"/>
</dbReference>
<accession>A0A3G2S3J8</accession>
<keyword evidence="2" id="KW-0813">Transport</keyword>
<dbReference type="STRING" id="425264.A0A3G2S3J8"/>
<keyword evidence="5" id="KW-0811">Translocation</keyword>
<keyword evidence="6" id="KW-0906">Nuclear pore complex</keyword>
<reference evidence="9 10" key="1">
    <citation type="submission" date="2018-10" db="EMBL/GenBank/DDBJ databases">
        <title>Complete genome sequence of Malassezia restricta CBS 7877.</title>
        <authorList>
            <person name="Morand S.C."/>
            <person name="Bertignac M."/>
            <person name="Iltis A."/>
            <person name="Kolder I."/>
            <person name="Pirovano W."/>
            <person name="Jourdain R."/>
            <person name="Clavaud C."/>
        </authorList>
    </citation>
    <scope>NUCLEOTIDE SEQUENCE [LARGE SCALE GENOMIC DNA]</scope>
    <source>
        <strain evidence="9 10">CBS 7877</strain>
    </source>
</reference>
<dbReference type="InterPro" id="IPR024882">
    <property type="entry name" value="NUP58/p45/49"/>
</dbReference>
<proteinExistence type="predicted"/>
<evidence type="ECO:0000256" key="5">
    <source>
        <dbReference type="ARBA" id="ARBA00023010"/>
    </source>
</evidence>
<evidence type="ECO:0000313" key="10">
    <source>
        <dbReference type="Proteomes" id="UP000269793"/>
    </source>
</evidence>
<feature type="region of interest" description="Disordered" evidence="8">
    <location>
        <begin position="221"/>
        <end position="241"/>
    </location>
</feature>
<evidence type="ECO:0000313" key="9">
    <source>
        <dbReference type="EMBL" id="AYO41728.1"/>
    </source>
</evidence>
<organism evidence="9 10">
    <name type="scientific">Malassezia restricta (strain ATCC 96810 / NBRC 103918 / CBS 7877)</name>
    <name type="common">Seborrheic dermatitis infection agent</name>
    <dbReference type="NCBI Taxonomy" id="425264"/>
    <lineage>
        <taxon>Eukaryota</taxon>
        <taxon>Fungi</taxon>
        <taxon>Dikarya</taxon>
        <taxon>Basidiomycota</taxon>
        <taxon>Ustilaginomycotina</taxon>
        <taxon>Malasseziomycetes</taxon>
        <taxon>Malasseziales</taxon>
        <taxon>Malasseziaceae</taxon>
        <taxon>Malassezia</taxon>
    </lineage>
</organism>
<dbReference type="Pfam" id="PF13634">
    <property type="entry name" value="Nucleoporin_FG"/>
    <property type="match status" value="2"/>
</dbReference>
<dbReference type="PANTHER" id="PTHR13437:SF2">
    <property type="entry name" value="NUCLEOPORIN P58_P45"/>
    <property type="match status" value="1"/>
</dbReference>
<keyword evidence="7" id="KW-0539">Nucleus</keyword>
<evidence type="ECO:0000256" key="7">
    <source>
        <dbReference type="ARBA" id="ARBA00023242"/>
    </source>
</evidence>
<dbReference type="InterPro" id="IPR025574">
    <property type="entry name" value="Nucleoporin_FG_rpt"/>
</dbReference>
<dbReference type="PANTHER" id="PTHR13437">
    <property type="entry name" value="NUCLEOPORIN P58/P45 NUCLEOPORIN-LIKE PROTEIN 1"/>
    <property type="match status" value="1"/>
</dbReference>
<feature type="region of interest" description="Disordered" evidence="8">
    <location>
        <begin position="40"/>
        <end position="59"/>
    </location>
</feature>
<feature type="compositionally biased region" description="Polar residues" evidence="8">
    <location>
        <begin position="221"/>
        <end position="235"/>
    </location>
</feature>
<feature type="compositionally biased region" description="Polar residues" evidence="8">
    <location>
        <begin position="40"/>
        <end position="49"/>
    </location>
</feature>
<evidence type="ECO:0000256" key="2">
    <source>
        <dbReference type="ARBA" id="ARBA00022448"/>
    </source>
</evidence>
<dbReference type="OrthoDB" id="2538017at2759"/>
<keyword evidence="4" id="KW-0653">Protein transport</keyword>
<dbReference type="EMBL" id="CP033149">
    <property type="protein sequence ID" value="AYO41728.1"/>
    <property type="molecule type" value="Genomic_DNA"/>
</dbReference>
<feature type="compositionally biased region" description="Polar residues" evidence="8">
    <location>
        <begin position="123"/>
        <end position="155"/>
    </location>
</feature>
<dbReference type="Gene3D" id="6.10.140.1350">
    <property type="match status" value="1"/>
</dbReference>
<feature type="region of interest" description="Disordered" evidence="8">
    <location>
        <begin position="176"/>
        <end position="201"/>
    </location>
</feature>
<gene>
    <name evidence="9" type="primary">NUP49</name>
    <name evidence="9" type="ORF">DNF11_0778</name>
</gene>
<evidence type="ECO:0000256" key="3">
    <source>
        <dbReference type="ARBA" id="ARBA00022816"/>
    </source>
</evidence>
<dbReference type="AlphaFoldDB" id="A0A3G2S3J8"/>
<evidence type="ECO:0000256" key="8">
    <source>
        <dbReference type="SAM" id="MobiDB-lite"/>
    </source>
</evidence>
<name>A0A3G2S3J8_MALR7</name>
<keyword evidence="3" id="KW-0509">mRNA transport</keyword>
<evidence type="ECO:0000256" key="4">
    <source>
        <dbReference type="ARBA" id="ARBA00022927"/>
    </source>
</evidence>
<dbReference type="GO" id="GO:0015031">
    <property type="term" value="P:protein transport"/>
    <property type="evidence" value="ECO:0007669"/>
    <property type="project" value="UniProtKB-KW"/>
</dbReference>
<dbReference type="VEuPathDB" id="FungiDB:DNF11_0778"/>
<protein>
    <submittedName>
        <fullName evidence="9">Nucleoporin NUP49/NSP49</fullName>
    </submittedName>
</protein>